<accession>A0A2N3HQ33</accession>
<evidence type="ECO:0000313" key="2">
    <source>
        <dbReference type="Proteomes" id="UP000233535"/>
    </source>
</evidence>
<dbReference type="AlphaFoldDB" id="A0A2N3HQ33"/>
<proteinExistence type="predicted"/>
<dbReference type="Proteomes" id="UP000233535">
    <property type="component" value="Unassembled WGS sequence"/>
</dbReference>
<comment type="caution">
    <text evidence="1">The sequence shown here is derived from an EMBL/GenBank/DDBJ whole genome shotgun (WGS) entry which is preliminary data.</text>
</comment>
<evidence type="ECO:0000313" key="1">
    <source>
        <dbReference type="EMBL" id="PKQ60161.1"/>
    </source>
</evidence>
<protein>
    <submittedName>
        <fullName evidence="1">Uncharacterized protein</fullName>
    </submittedName>
</protein>
<name>A0A2N3HQ33_9BACT</name>
<keyword evidence="2" id="KW-1185">Reference proteome</keyword>
<dbReference type="EMBL" id="MVDD01000042">
    <property type="protein sequence ID" value="PKQ60161.1"/>
    <property type="molecule type" value="Genomic_DNA"/>
</dbReference>
<reference evidence="1 2" key="1">
    <citation type="journal article" date="2017" name="Front. Microbiol.">
        <title>Labilibaculum manganireducens gen. nov., sp. nov. and Labilibaculum filiforme sp. nov., Novel Bacteroidetes Isolated from Subsurface Sediments of the Baltic Sea.</title>
        <authorList>
            <person name="Vandieken V."/>
            <person name="Marshall I.P."/>
            <person name="Niemann H."/>
            <person name="Engelen B."/>
            <person name="Cypionka H."/>
        </authorList>
    </citation>
    <scope>NUCLEOTIDE SEQUENCE [LARGE SCALE GENOMIC DNA]</scope>
    <source>
        <strain evidence="1 2">59.16B</strain>
    </source>
</reference>
<organism evidence="1 2">
    <name type="scientific">Labilibaculum filiforme</name>
    <dbReference type="NCBI Taxonomy" id="1940526"/>
    <lineage>
        <taxon>Bacteria</taxon>
        <taxon>Pseudomonadati</taxon>
        <taxon>Bacteroidota</taxon>
        <taxon>Bacteroidia</taxon>
        <taxon>Marinilabiliales</taxon>
        <taxon>Marinifilaceae</taxon>
        <taxon>Labilibaculum</taxon>
    </lineage>
</organism>
<sequence length="316" mass="36982">MICQAHQDFYVTKTYNNLTVRIKTGYEYEEINKLKILGELGQRMLEKANYKGKVLIDFNHYYTGTCEPDFFISYDNGSIKYTWDNSLRPEPVLSSAGLVIRIVSSKLDYKKALELLNYAIENKDYIKKNQDKIKYEQNYCQWSVNSIDTVEIKKILNSNQSKFVSETLKQKVYVADSTWNFGTSYFYQDNSFNFLVRAYNGVPDTVALSVKDIYQVVQIGSGSKIVFDTDSSFYYVGWYGDRVISQRHIVENTKNNYQGFSVKEIGDDMLTIYFSRFATKEEEEKGIADFYYSQTSIYDIKNDKWISDIRRNLIEK</sequence>
<gene>
    <name evidence="1" type="ORF">BZG02_20535</name>
</gene>